<gene>
    <name evidence="2" type="ORF">M0R89_01055</name>
</gene>
<reference evidence="2 3" key="1">
    <citation type="submission" date="2022-04" db="EMBL/GenBank/DDBJ databases">
        <title>Diverse halophilic archaea isolated from saline environments.</title>
        <authorList>
            <person name="Cui H.-L."/>
        </authorList>
    </citation>
    <scope>NUCLEOTIDE SEQUENCE [LARGE SCALE GENOMIC DNA]</scope>
    <source>
        <strain evidence="2 3">XZYJT49</strain>
    </source>
</reference>
<keyword evidence="3" id="KW-1185">Reference proteome</keyword>
<name>A0A8U0HVC8_9EURY</name>
<protein>
    <submittedName>
        <fullName evidence="2">YcaO-like family protein</fullName>
    </submittedName>
</protein>
<accession>A0A8U0HVC8</accession>
<dbReference type="Gene3D" id="3.40.50.720">
    <property type="entry name" value="NAD(P)-binding Rossmann-like Domain"/>
    <property type="match status" value="1"/>
</dbReference>
<feature type="domain" description="YcaO" evidence="1">
    <location>
        <begin position="249"/>
        <end position="602"/>
    </location>
</feature>
<evidence type="ECO:0000259" key="1">
    <source>
        <dbReference type="PROSITE" id="PS51664"/>
    </source>
</evidence>
<dbReference type="NCBIfam" id="TIGR03604">
    <property type="entry name" value="TOMM_cyclo_SagD"/>
    <property type="match status" value="1"/>
</dbReference>
<dbReference type="KEGG" id="halx:M0R89_01055"/>
<dbReference type="PANTHER" id="PTHR37809:SF1">
    <property type="entry name" value="RIBOSOMAL PROTEIN S12 METHYLTHIOTRANSFERASE ACCESSORY FACTOR YCAO"/>
    <property type="match status" value="1"/>
</dbReference>
<dbReference type="InterPro" id="IPR027624">
    <property type="entry name" value="TOMM_cyclo_SagD"/>
</dbReference>
<dbReference type="EMBL" id="CP096659">
    <property type="protein sequence ID" value="UPV74673.1"/>
    <property type="molecule type" value="Genomic_DNA"/>
</dbReference>
<dbReference type="GeneID" id="72183744"/>
<sequence length="602" mass="62859">MNGPTVGLVGAGPAIDAVRAALGDTGAETAECDPDRVATVDFAVVVGSAADHSDARFAEANRAAREGGTPWLAVELGGVGGHALGIDAAVSGYAPGTACWHCLRTRVAANLDDEREDSPEADPDPASARFAGALAGREAATLLSGGESAVLGGVAEVPHGERNLLPVPGCEVCDGESDAGLRLASSLDREYADTELEDALSRAERAVDERVGVVSAIGEAESFPAPYYLAELADTTEFSDAQAAEQAAGVADDWNAALMKALGEALERYAAGVYRTEGFETARAADLDSAVSPAAFVRPEGWTDANSDERLAWAEGRNLHTGDSAHLPAEFVHFPPPEVRHKPSITTGLGLGNSTDEALLAGLYEVIERDATMLSWYSTFEPLELAVEDERFDALEARARAEDLSVTPLLVTQDVDVPVVAVAVHREGEWPQFAVGSDADLDPAAAAASALGEALQNWMELRSMGNDDAADADDQNSSSGASSAYDADGAIGRYADFPAAAREFVATETAIPAASVGPADPPAGGAELDAVLDRLADADLSAYAARLTTRDVERLGFEAVRVLVPAAQPLFTGESFFGERAREVPAELGFEFRPDRDLHPYP</sequence>
<dbReference type="PANTHER" id="PTHR37809">
    <property type="entry name" value="RIBOSOMAL PROTEIN S12 METHYLTHIOTRANSFERASE ACCESSORY FACTOR YCAO"/>
    <property type="match status" value="1"/>
</dbReference>
<dbReference type="InterPro" id="IPR003776">
    <property type="entry name" value="YcaO-like_dom"/>
</dbReference>
<evidence type="ECO:0000313" key="2">
    <source>
        <dbReference type="EMBL" id="UPV74673.1"/>
    </source>
</evidence>
<dbReference type="AlphaFoldDB" id="A0A8U0HVC8"/>
<dbReference type="Gene3D" id="3.30.1330.230">
    <property type="match status" value="1"/>
</dbReference>
<proteinExistence type="predicted"/>
<dbReference type="Proteomes" id="UP000830729">
    <property type="component" value="Chromosome"/>
</dbReference>
<organism evidence="2 3">
    <name type="scientific">Halorussus limi</name>
    <dbReference type="NCBI Taxonomy" id="2938695"/>
    <lineage>
        <taxon>Archaea</taxon>
        <taxon>Methanobacteriati</taxon>
        <taxon>Methanobacteriota</taxon>
        <taxon>Stenosarchaea group</taxon>
        <taxon>Halobacteria</taxon>
        <taxon>Halobacteriales</taxon>
        <taxon>Haladaptataceae</taxon>
        <taxon>Halorussus</taxon>
    </lineage>
</organism>
<dbReference type="Pfam" id="PF02624">
    <property type="entry name" value="YcaO"/>
    <property type="match status" value="1"/>
</dbReference>
<dbReference type="PROSITE" id="PS51664">
    <property type="entry name" value="YCAO"/>
    <property type="match status" value="1"/>
</dbReference>
<dbReference type="RefSeq" id="WP_248650718.1">
    <property type="nucleotide sequence ID" value="NZ_CP096659.1"/>
</dbReference>
<evidence type="ECO:0000313" key="3">
    <source>
        <dbReference type="Proteomes" id="UP000830729"/>
    </source>
</evidence>